<keyword evidence="9" id="KW-0249">Electron transport</keyword>
<evidence type="ECO:0000256" key="9">
    <source>
        <dbReference type="RuleBase" id="RU003640"/>
    </source>
</evidence>
<sequence>MNSSIIILLVTMLMMFMASLISKKSFFEREKLSPFECGFDPKSFPRMPFSLNFFLIAMIFLVFDVEITLLIPLSMIYNIKLNSLMLISLILFTILLLGLYLEWFQGSLNWLF</sequence>
<feature type="transmembrane region" description="Helical" evidence="9">
    <location>
        <begin position="47"/>
        <end position="71"/>
    </location>
</feature>
<name>A0A0S2M789_9COLE</name>
<dbReference type="InterPro" id="IPR038430">
    <property type="entry name" value="NDAH_ubi_oxred_su3_sf"/>
</dbReference>
<keyword evidence="9 10" id="KW-0496">Mitochondrion</keyword>
<keyword evidence="4 9" id="KW-0813">Transport</keyword>
<evidence type="ECO:0000256" key="1">
    <source>
        <dbReference type="ARBA" id="ARBA00004370"/>
    </source>
</evidence>
<dbReference type="PANTHER" id="PTHR11058">
    <property type="entry name" value="NADH-UBIQUINONE OXIDOREDUCTASE CHAIN 3"/>
    <property type="match status" value="1"/>
</dbReference>
<dbReference type="GO" id="GO:0030964">
    <property type="term" value="C:NADH dehydrogenase complex"/>
    <property type="evidence" value="ECO:0007669"/>
    <property type="project" value="TreeGrafter"/>
</dbReference>
<feature type="transmembrane region" description="Helical" evidence="9">
    <location>
        <begin position="83"/>
        <end position="101"/>
    </location>
</feature>
<keyword evidence="6 9" id="KW-1133">Transmembrane helix</keyword>
<comment type="catalytic activity">
    <reaction evidence="8 9">
        <text>a ubiquinone + NADH + 5 H(+)(in) = a ubiquinol + NAD(+) + 4 H(+)(out)</text>
        <dbReference type="Rhea" id="RHEA:29091"/>
        <dbReference type="Rhea" id="RHEA-COMP:9565"/>
        <dbReference type="Rhea" id="RHEA-COMP:9566"/>
        <dbReference type="ChEBI" id="CHEBI:15378"/>
        <dbReference type="ChEBI" id="CHEBI:16389"/>
        <dbReference type="ChEBI" id="CHEBI:17976"/>
        <dbReference type="ChEBI" id="CHEBI:57540"/>
        <dbReference type="ChEBI" id="CHEBI:57945"/>
        <dbReference type="EC" id="7.1.1.2"/>
    </reaction>
</comment>
<evidence type="ECO:0000256" key="4">
    <source>
        <dbReference type="ARBA" id="ARBA00022448"/>
    </source>
</evidence>
<dbReference type="GO" id="GO:0031966">
    <property type="term" value="C:mitochondrial membrane"/>
    <property type="evidence" value="ECO:0007669"/>
    <property type="project" value="UniProtKB-SubCell"/>
</dbReference>
<keyword evidence="9" id="KW-0520">NAD</keyword>
<dbReference type="EC" id="7.1.1.2" evidence="9"/>
<keyword evidence="5 9" id="KW-0812">Transmembrane</keyword>
<proteinExistence type="inferred from homology"/>
<dbReference type="GO" id="GO:0008137">
    <property type="term" value="F:NADH dehydrogenase (ubiquinone) activity"/>
    <property type="evidence" value="ECO:0007669"/>
    <property type="project" value="UniProtKB-UniRule"/>
</dbReference>
<comment type="function">
    <text evidence="9">Core subunit of the mitochondrial membrane respiratory chain NADH dehydrogenase (Complex I) which catalyzes electron transfer from NADH through the respiratory chain, using ubiquinone as an electron acceptor. Essential for the catalytic activity of complex I.</text>
</comment>
<gene>
    <name evidence="10" type="primary">nad3</name>
</gene>
<evidence type="ECO:0000256" key="2">
    <source>
        <dbReference type="ARBA" id="ARBA00008472"/>
    </source>
</evidence>
<dbReference type="Pfam" id="PF00507">
    <property type="entry name" value="Oxidored_q4"/>
    <property type="match status" value="1"/>
</dbReference>
<accession>A0A0S2M789</accession>
<protein>
    <recommendedName>
        <fullName evidence="3 9">NADH-ubiquinone oxidoreductase chain 3</fullName>
        <ecNumber evidence="9">7.1.1.2</ecNumber>
    </recommendedName>
</protein>
<comment type="subcellular location">
    <subcellularLocation>
        <location evidence="1">Membrane</location>
    </subcellularLocation>
    <subcellularLocation>
        <location evidence="9">Mitochondrion membrane</location>
        <topology evidence="9">Multi-pass membrane protein</topology>
    </subcellularLocation>
</comment>
<keyword evidence="9" id="KW-0830">Ubiquinone</keyword>
<reference evidence="10" key="1">
    <citation type="submission" date="2015-09" db="EMBL/GenBank/DDBJ databases">
        <title>Staphyliniformia phylogenetics from de novo mitogenomic assemblies.</title>
        <authorList>
            <person name="Favreau E.A."/>
            <person name="Linard B."/>
            <person name="Vogler A.P."/>
        </authorList>
    </citation>
    <scope>NUCLEOTIDE SEQUENCE</scope>
</reference>
<dbReference type="InterPro" id="IPR000440">
    <property type="entry name" value="NADH_UbQ/plastoQ_OxRdtase_su3"/>
</dbReference>
<evidence type="ECO:0000256" key="6">
    <source>
        <dbReference type="ARBA" id="ARBA00022989"/>
    </source>
</evidence>
<dbReference type="Gene3D" id="1.20.58.1610">
    <property type="entry name" value="NADH:ubiquinone/plastoquinone oxidoreductase, chain 3"/>
    <property type="match status" value="1"/>
</dbReference>
<evidence type="ECO:0000313" key="10">
    <source>
        <dbReference type="EMBL" id="ALO70527.1"/>
    </source>
</evidence>
<evidence type="ECO:0000256" key="8">
    <source>
        <dbReference type="ARBA" id="ARBA00049551"/>
    </source>
</evidence>
<organism evidence="10">
    <name type="scientific">Diartiger fossulatus</name>
    <dbReference type="NCBI Taxonomy" id="1535458"/>
    <lineage>
        <taxon>Eukaryota</taxon>
        <taxon>Metazoa</taxon>
        <taxon>Ecdysozoa</taxon>
        <taxon>Arthropoda</taxon>
        <taxon>Hexapoda</taxon>
        <taxon>Insecta</taxon>
        <taxon>Pterygota</taxon>
        <taxon>Neoptera</taxon>
        <taxon>Endopterygota</taxon>
        <taxon>Coleoptera</taxon>
        <taxon>Polyphaga</taxon>
        <taxon>Staphyliniformia</taxon>
        <taxon>Staphylinidae</taxon>
        <taxon>Omaliinae group</taxon>
        <taxon>Pselaphinae</taxon>
        <taxon>Diartiger</taxon>
    </lineage>
</organism>
<keyword evidence="9" id="KW-1278">Translocase</keyword>
<geneLocation type="mitochondrion" evidence="10"/>
<keyword evidence="7 9" id="KW-0472">Membrane</keyword>
<evidence type="ECO:0000256" key="3">
    <source>
        <dbReference type="ARBA" id="ARBA00021007"/>
    </source>
</evidence>
<keyword evidence="9" id="KW-0679">Respiratory chain</keyword>
<dbReference type="EMBL" id="KT780644">
    <property type="protein sequence ID" value="ALO70527.1"/>
    <property type="molecule type" value="Genomic_DNA"/>
</dbReference>
<comment type="similarity">
    <text evidence="2 9">Belongs to the complex I subunit 3 family.</text>
</comment>
<dbReference type="AlphaFoldDB" id="A0A0S2M789"/>
<evidence type="ECO:0000256" key="7">
    <source>
        <dbReference type="ARBA" id="ARBA00023136"/>
    </source>
</evidence>
<dbReference type="PANTHER" id="PTHR11058:SF9">
    <property type="entry name" value="NADH-UBIQUINONE OXIDOREDUCTASE CHAIN 3"/>
    <property type="match status" value="1"/>
</dbReference>
<evidence type="ECO:0000256" key="5">
    <source>
        <dbReference type="ARBA" id="ARBA00022692"/>
    </source>
</evidence>